<dbReference type="Pfam" id="PF13903">
    <property type="entry name" value="Claudin_2"/>
    <property type="match status" value="1"/>
</dbReference>
<evidence type="ECO:0000256" key="5">
    <source>
        <dbReference type="SAM" id="Phobius"/>
    </source>
</evidence>
<keyword evidence="7" id="KW-1185">Reference proteome</keyword>
<proteinExistence type="predicted"/>
<protein>
    <submittedName>
        <fullName evidence="8">Transmembrane protein 178B-like</fullName>
    </submittedName>
</protein>
<evidence type="ECO:0000256" key="4">
    <source>
        <dbReference type="ARBA" id="ARBA00023136"/>
    </source>
</evidence>
<dbReference type="PANTHER" id="PTHR21215:SF0">
    <property type="entry name" value="LD36024P"/>
    <property type="match status" value="1"/>
</dbReference>
<accession>A0ABM1BUB0</accession>
<evidence type="ECO:0000256" key="2">
    <source>
        <dbReference type="ARBA" id="ARBA00022692"/>
    </source>
</evidence>
<evidence type="ECO:0000313" key="7">
    <source>
        <dbReference type="Proteomes" id="UP000694941"/>
    </source>
</evidence>
<sequence length="278" mass="31987">MACSAVTLSLATIAAVVAVACLAIAFGTDNWYEIRVNRTFIRERLEGNEIALKELEEDMRYFNRDEGLFRICFPDQKPLNVKTYISPVQTECVNIDYYIPDNEISDTFSDTRWARLHMARSVIGLYITAFFLIFLSFFTGVAGCWKRSHGNVVATGLLELLVSLVAAGAMGLWHGVNYFDYQKLQDKMSYFEWPDILKQPGQTKYYHGWSYILAWIGVGTNLISAILFLCGARCLRKEKKIEQAKNMQYLMPVYPDKRQQYGYGYGYPGPYYQYSYGY</sequence>
<keyword evidence="4 5" id="KW-0472">Membrane</keyword>
<name>A0ABM1BUB0_LIMPO</name>
<dbReference type="Gene3D" id="1.20.140.150">
    <property type="match status" value="1"/>
</dbReference>
<dbReference type="RefSeq" id="XP_013788790.1">
    <property type="nucleotide sequence ID" value="XM_013933336.2"/>
</dbReference>
<reference evidence="8" key="1">
    <citation type="submission" date="2025-08" db="UniProtKB">
        <authorList>
            <consortium name="RefSeq"/>
        </authorList>
    </citation>
    <scope>IDENTIFICATION</scope>
    <source>
        <tissue evidence="8">Muscle</tissue>
    </source>
</reference>
<keyword evidence="3 5" id="KW-1133">Transmembrane helix</keyword>
<evidence type="ECO:0000256" key="1">
    <source>
        <dbReference type="ARBA" id="ARBA00004141"/>
    </source>
</evidence>
<organism evidence="7 8">
    <name type="scientific">Limulus polyphemus</name>
    <name type="common">Atlantic horseshoe crab</name>
    <dbReference type="NCBI Taxonomy" id="6850"/>
    <lineage>
        <taxon>Eukaryota</taxon>
        <taxon>Metazoa</taxon>
        <taxon>Ecdysozoa</taxon>
        <taxon>Arthropoda</taxon>
        <taxon>Chelicerata</taxon>
        <taxon>Merostomata</taxon>
        <taxon>Xiphosura</taxon>
        <taxon>Limulidae</taxon>
        <taxon>Limulus</taxon>
    </lineage>
</organism>
<dbReference type="Proteomes" id="UP000694941">
    <property type="component" value="Unplaced"/>
</dbReference>
<keyword evidence="6" id="KW-0732">Signal</keyword>
<feature type="transmembrane region" description="Helical" evidence="5">
    <location>
        <begin position="157"/>
        <end position="176"/>
    </location>
</feature>
<evidence type="ECO:0000256" key="3">
    <source>
        <dbReference type="ARBA" id="ARBA00022989"/>
    </source>
</evidence>
<gene>
    <name evidence="8" type="primary">LOC106472682</name>
</gene>
<dbReference type="GeneID" id="106472682"/>
<dbReference type="InterPro" id="IPR004031">
    <property type="entry name" value="PMP22/EMP/MP20/Claudin"/>
</dbReference>
<feature type="transmembrane region" description="Helical" evidence="5">
    <location>
        <begin position="123"/>
        <end position="145"/>
    </location>
</feature>
<evidence type="ECO:0000313" key="8">
    <source>
        <dbReference type="RefSeq" id="XP_013788790.1"/>
    </source>
</evidence>
<feature type="signal peptide" evidence="6">
    <location>
        <begin position="1"/>
        <end position="18"/>
    </location>
</feature>
<dbReference type="PANTHER" id="PTHR21215">
    <property type="entry name" value="LD36024P"/>
    <property type="match status" value="1"/>
</dbReference>
<feature type="chain" id="PRO_5045978407" evidence="6">
    <location>
        <begin position="19"/>
        <end position="278"/>
    </location>
</feature>
<comment type="subcellular location">
    <subcellularLocation>
        <location evidence="1">Membrane</location>
        <topology evidence="1">Multi-pass membrane protein</topology>
    </subcellularLocation>
</comment>
<feature type="transmembrane region" description="Helical" evidence="5">
    <location>
        <begin position="212"/>
        <end position="235"/>
    </location>
</feature>
<keyword evidence="2 5" id="KW-0812">Transmembrane</keyword>
<evidence type="ECO:0000256" key="6">
    <source>
        <dbReference type="SAM" id="SignalP"/>
    </source>
</evidence>